<dbReference type="AlphaFoldDB" id="A0A382UGU4"/>
<dbReference type="Pfam" id="PF00561">
    <property type="entry name" value="Abhydrolase_1"/>
    <property type="match status" value="1"/>
</dbReference>
<dbReference type="PANTHER" id="PTHR43798">
    <property type="entry name" value="MONOACYLGLYCEROL LIPASE"/>
    <property type="match status" value="1"/>
</dbReference>
<dbReference type="Gene3D" id="3.40.50.1820">
    <property type="entry name" value="alpha/beta hydrolase"/>
    <property type="match status" value="1"/>
</dbReference>
<dbReference type="SUPFAM" id="SSF53474">
    <property type="entry name" value="alpha/beta-Hydrolases"/>
    <property type="match status" value="1"/>
</dbReference>
<proteinExistence type="predicted"/>
<evidence type="ECO:0000259" key="1">
    <source>
        <dbReference type="Pfam" id="PF00561"/>
    </source>
</evidence>
<dbReference type="InterPro" id="IPR029058">
    <property type="entry name" value="AB_hydrolase_fold"/>
</dbReference>
<gene>
    <name evidence="2" type="ORF">METZ01_LOCUS385795</name>
</gene>
<dbReference type="InterPro" id="IPR050266">
    <property type="entry name" value="AB_hydrolase_sf"/>
</dbReference>
<evidence type="ECO:0000313" key="2">
    <source>
        <dbReference type="EMBL" id="SVD32941.1"/>
    </source>
</evidence>
<protein>
    <recommendedName>
        <fullName evidence="1">AB hydrolase-1 domain-containing protein</fullName>
    </recommendedName>
</protein>
<feature type="domain" description="AB hydrolase-1" evidence="1">
    <location>
        <begin position="26"/>
        <end position="246"/>
    </location>
</feature>
<dbReference type="InterPro" id="IPR000073">
    <property type="entry name" value="AB_hydrolase_1"/>
</dbReference>
<name>A0A382UGU4_9ZZZZ</name>
<reference evidence="2" key="1">
    <citation type="submission" date="2018-05" db="EMBL/GenBank/DDBJ databases">
        <authorList>
            <person name="Lanie J.A."/>
            <person name="Ng W.-L."/>
            <person name="Kazmierczak K.M."/>
            <person name="Andrzejewski T.M."/>
            <person name="Davidsen T.M."/>
            <person name="Wayne K.J."/>
            <person name="Tettelin H."/>
            <person name="Glass J.I."/>
            <person name="Rusch D."/>
            <person name="Podicherti R."/>
            <person name="Tsui H.-C.T."/>
            <person name="Winkler M.E."/>
        </authorList>
    </citation>
    <scope>NUCLEOTIDE SEQUENCE</scope>
</reference>
<sequence length="260" mass="30209">MSFKEYTDSHGNYYQLSETKGFPTTIFIHGVGLDHSMWYPQKEFFQDKSVLFYDLINHGQSIGGYKELNYEIYSNQLLNLIDELQLQKINIVGFSIGALIAQHFTEKFYNKINKLVLIGSVFQRSNKQIETVQKRYSEALSGSSITIDSIKRWFSESYLNNHPQVYDFFYNLLEKKDDQNFLPAYKIFVDSEKYHINYSNFKMPTLIMTGENEVGSTPLMSEGISKEIKNSNLYIIKNAKHGATIEQADVVNEKLNNFLF</sequence>
<organism evidence="2">
    <name type="scientific">marine metagenome</name>
    <dbReference type="NCBI Taxonomy" id="408172"/>
    <lineage>
        <taxon>unclassified sequences</taxon>
        <taxon>metagenomes</taxon>
        <taxon>ecological metagenomes</taxon>
    </lineage>
</organism>
<accession>A0A382UGU4</accession>
<dbReference type="EMBL" id="UINC01143803">
    <property type="protein sequence ID" value="SVD32941.1"/>
    <property type="molecule type" value="Genomic_DNA"/>
</dbReference>